<dbReference type="EMBL" id="JABSTQ010009227">
    <property type="protein sequence ID" value="KAG0431393.1"/>
    <property type="molecule type" value="Genomic_DNA"/>
</dbReference>
<organism evidence="1 2">
    <name type="scientific">Ixodes persulcatus</name>
    <name type="common">Taiga tick</name>
    <dbReference type="NCBI Taxonomy" id="34615"/>
    <lineage>
        <taxon>Eukaryota</taxon>
        <taxon>Metazoa</taxon>
        <taxon>Ecdysozoa</taxon>
        <taxon>Arthropoda</taxon>
        <taxon>Chelicerata</taxon>
        <taxon>Arachnida</taxon>
        <taxon>Acari</taxon>
        <taxon>Parasitiformes</taxon>
        <taxon>Ixodida</taxon>
        <taxon>Ixodoidea</taxon>
        <taxon>Ixodidae</taxon>
        <taxon>Ixodinae</taxon>
        <taxon>Ixodes</taxon>
    </lineage>
</organism>
<proteinExistence type="predicted"/>
<evidence type="ECO:0000313" key="1">
    <source>
        <dbReference type="EMBL" id="KAG0431393.1"/>
    </source>
</evidence>
<keyword evidence="2" id="KW-1185">Reference proteome</keyword>
<gene>
    <name evidence="1" type="ORF">HPB47_021826</name>
</gene>
<protein>
    <submittedName>
        <fullName evidence="1">Uncharacterized protein</fullName>
    </submittedName>
</protein>
<name>A0AC60QES9_IXOPE</name>
<accession>A0AC60QES9</accession>
<dbReference type="Proteomes" id="UP000805193">
    <property type="component" value="Unassembled WGS sequence"/>
</dbReference>
<feature type="non-terminal residue" evidence="1">
    <location>
        <position position="147"/>
    </location>
</feature>
<sequence length="147" mass="16664">MIADSLPGFDAVVVHVGTNNVGDSDITRVAKFRQLVSRIMEKNSEIQVAFSAILPREVSLRKNDRWAEHNDEARGTNVILQELCRKEGYGFIDGSRQSWSGLLMLDGVHFNKKGSKAAFMVLWQATGRRLRTRSRVAMQQRRNTRSC</sequence>
<evidence type="ECO:0000313" key="2">
    <source>
        <dbReference type="Proteomes" id="UP000805193"/>
    </source>
</evidence>
<reference evidence="1 2" key="1">
    <citation type="journal article" date="2020" name="Cell">
        <title>Large-Scale Comparative Analyses of Tick Genomes Elucidate Their Genetic Diversity and Vector Capacities.</title>
        <authorList>
            <consortium name="Tick Genome and Microbiome Consortium (TIGMIC)"/>
            <person name="Jia N."/>
            <person name="Wang J."/>
            <person name="Shi W."/>
            <person name="Du L."/>
            <person name="Sun Y."/>
            <person name="Zhan W."/>
            <person name="Jiang J.F."/>
            <person name="Wang Q."/>
            <person name="Zhang B."/>
            <person name="Ji P."/>
            <person name="Bell-Sakyi L."/>
            <person name="Cui X.M."/>
            <person name="Yuan T.T."/>
            <person name="Jiang B.G."/>
            <person name="Yang W.F."/>
            <person name="Lam T.T."/>
            <person name="Chang Q.C."/>
            <person name="Ding S.J."/>
            <person name="Wang X.J."/>
            <person name="Zhu J.G."/>
            <person name="Ruan X.D."/>
            <person name="Zhao L."/>
            <person name="Wei J.T."/>
            <person name="Ye R.Z."/>
            <person name="Que T.C."/>
            <person name="Du C.H."/>
            <person name="Zhou Y.H."/>
            <person name="Cheng J.X."/>
            <person name="Dai P.F."/>
            <person name="Guo W.B."/>
            <person name="Han X.H."/>
            <person name="Huang E.J."/>
            <person name="Li L.F."/>
            <person name="Wei W."/>
            <person name="Gao Y.C."/>
            <person name="Liu J.Z."/>
            <person name="Shao H.Z."/>
            <person name="Wang X."/>
            <person name="Wang C.C."/>
            <person name="Yang T.C."/>
            <person name="Huo Q.B."/>
            <person name="Li W."/>
            <person name="Chen H.Y."/>
            <person name="Chen S.E."/>
            <person name="Zhou L.G."/>
            <person name="Ni X.B."/>
            <person name="Tian J.H."/>
            <person name="Sheng Y."/>
            <person name="Liu T."/>
            <person name="Pan Y.S."/>
            <person name="Xia L.Y."/>
            <person name="Li J."/>
            <person name="Zhao F."/>
            <person name="Cao W.C."/>
        </authorList>
    </citation>
    <scope>NUCLEOTIDE SEQUENCE [LARGE SCALE GENOMIC DNA]</scope>
    <source>
        <strain evidence="1">Iper-2018</strain>
    </source>
</reference>
<comment type="caution">
    <text evidence="1">The sequence shown here is derived from an EMBL/GenBank/DDBJ whole genome shotgun (WGS) entry which is preliminary data.</text>
</comment>